<dbReference type="Proteomes" id="UP001372526">
    <property type="component" value="Unassembled WGS sequence"/>
</dbReference>
<evidence type="ECO:0000313" key="2">
    <source>
        <dbReference type="Proteomes" id="UP001372526"/>
    </source>
</evidence>
<dbReference type="RefSeq" id="WP_336474126.1">
    <property type="nucleotide sequence ID" value="NZ_JBAWSX010000018.1"/>
</dbReference>
<keyword evidence="2" id="KW-1185">Reference proteome</keyword>
<evidence type="ECO:0000313" key="1">
    <source>
        <dbReference type="EMBL" id="MEI4803824.1"/>
    </source>
</evidence>
<reference evidence="1 2" key="1">
    <citation type="submission" date="2024-01" db="EMBL/GenBank/DDBJ databases">
        <title>Seven novel Bacillus-like species.</title>
        <authorList>
            <person name="Liu G."/>
        </authorList>
    </citation>
    <scope>NUCLEOTIDE SEQUENCE [LARGE SCALE GENOMIC DNA]</scope>
    <source>
        <strain evidence="1 2">FJAT-51639</strain>
    </source>
</reference>
<organism evidence="1 2">
    <name type="scientific">Bacillus bruguierae</name>
    <dbReference type="NCBI Taxonomy" id="3127667"/>
    <lineage>
        <taxon>Bacteria</taxon>
        <taxon>Bacillati</taxon>
        <taxon>Bacillota</taxon>
        <taxon>Bacilli</taxon>
        <taxon>Bacillales</taxon>
        <taxon>Bacillaceae</taxon>
        <taxon>Bacillus</taxon>
    </lineage>
</organism>
<accession>A0ABU8FPH5</accession>
<dbReference type="EMBL" id="JBAWSX010000018">
    <property type="protein sequence ID" value="MEI4803824.1"/>
    <property type="molecule type" value="Genomic_DNA"/>
</dbReference>
<protein>
    <submittedName>
        <fullName evidence="1">Uncharacterized protein</fullName>
    </submittedName>
</protein>
<sequence>MAKNKGGKDPLCKTIYDSKIIFNNEIVKENFWPVLEFREIK</sequence>
<proteinExistence type="predicted"/>
<comment type="caution">
    <text evidence="1">The sequence shown here is derived from an EMBL/GenBank/DDBJ whole genome shotgun (WGS) entry which is preliminary data.</text>
</comment>
<name>A0ABU8FPH5_9BACI</name>
<gene>
    <name evidence="1" type="ORF">WAZ07_21820</name>
</gene>